<dbReference type="InterPro" id="IPR011614">
    <property type="entry name" value="Catalase_core"/>
</dbReference>
<evidence type="ECO:0000256" key="7">
    <source>
        <dbReference type="ARBA" id="ARBA00023324"/>
    </source>
</evidence>
<reference evidence="11 12" key="1">
    <citation type="submission" date="2017-11" db="EMBL/GenBank/DDBJ databases">
        <authorList>
            <person name="Founou R.C."/>
            <person name="Founou L."/>
            <person name="Allam M."/>
            <person name="Ismail A."/>
            <person name="Essack S.Y."/>
        </authorList>
    </citation>
    <scope>NUCLEOTIDE SEQUENCE [LARGE SCALE GENOMIC DNA]</scope>
    <source>
        <strain evidence="11 12">G703N2B1</strain>
    </source>
</reference>
<dbReference type="GO" id="GO:0042542">
    <property type="term" value="P:response to hydrogen peroxide"/>
    <property type="evidence" value="ECO:0007669"/>
    <property type="project" value="TreeGrafter"/>
</dbReference>
<gene>
    <name evidence="11" type="ORF">CV021_00760</name>
</gene>
<dbReference type="InterPro" id="IPR002226">
    <property type="entry name" value="Catalase_haem_BS"/>
</dbReference>
<dbReference type="GO" id="GO:0020037">
    <property type="term" value="F:heme binding"/>
    <property type="evidence" value="ECO:0007669"/>
    <property type="project" value="InterPro"/>
</dbReference>
<keyword evidence="6" id="KW-0408">Iron</keyword>
<dbReference type="PANTHER" id="PTHR11465:SF61">
    <property type="entry name" value="CATALASE"/>
    <property type="match status" value="1"/>
</dbReference>
<keyword evidence="5" id="KW-0560">Oxidoreductase</keyword>
<dbReference type="GO" id="GO:0004096">
    <property type="term" value="F:catalase activity"/>
    <property type="evidence" value="ECO:0007669"/>
    <property type="project" value="InterPro"/>
</dbReference>
<feature type="domain" description="Catalase immune-responsive" evidence="10">
    <location>
        <begin position="100"/>
        <end position="158"/>
    </location>
</feature>
<evidence type="ECO:0000256" key="6">
    <source>
        <dbReference type="ARBA" id="ARBA00023004"/>
    </source>
</evidence>
<dbReference type="Proteomes" id="UP000238775">
    <property type="component" value="Unassembled WGS sequence"/>
</dbReference>
<evidence type="ECO:0000256" key="1">
    <source>
        <dbReference type="ARBA" id="ARBA00012314"/>
    </source>
</evidence>
<evidence type="ECO:0000256" key="5">
    <source>
        <dbReference type="ARBA" id="ARBA00023002"/>
    </source>
</evidence>
<comment type="caution">
    <text evidence="11">The sequence shown here is derived from an EMBL/GenBank/DDBJ whole genome shotgun (WGS) entry which is preliminary data.</text>
</comment>
<evidence type="ECO:0000256" key="8">
    <source>
        <dbReference type="SAM" id="MobiDB-lite"/>
    </source>
</evidence>
<organism evidence="11 12">
    <name type="scientific">Staphylococcus aureus</name>
    <dbReference type="NCBI Taxonomy" id="1280"/>
    <lineage>
        <taxon>Bacteria</taxon>
        <taxon>Bacillati</taxon>
        <taxon>Bacillota</taxon>
        <taxon>Bacilli</taxon>
        <taxon>Bacillales</taxon>
        <taxon>Staphylococcaceae</taxon>
        <taxon>Staphylococcus</taxon>
    </lineage>
</organism>
<feature type="domain" description="Catalase core" evidence="9">
    <location>
        <begin position="1"/>
        <end position="72"/>
    </location>
</feature>
<dbReference type="InterPro" id="IPR020835">
    <property type="entry name" value="Catalase_sf"/>
</dbReference>
<dbReference type="SUPFAM" id="SSF56634">
    <property type="entry name" value="Heme-dependent catalase-like"/>
    <property type="match status" value="1"/>
</dbReference>
<dbReference type="PROSITE" id="PS51402">
    <property type="entry name" value="CATALASE_3"/>
    <property type="match status" value="1"/>
</dbReference>
<dbReference type="GO" id="GO:0046872">
    <property type="term" value="F:metal ion binding"/>
    <property type="evidence" value="ECO:0007669"/>
    <property type="project" value="UniProtKB-KW"/>
</dbReference>
<name>A0A7Z1N8M1_STAAU</name>
<evidence type="ECO:0000256" key="4">
    <source>
        <dbReference type="ARBA" id="ARBA00022723"/>
    </source>
</evidence>
<proteinExistence type="predicted"/>
<feature type="non-terminal residue" evidence="11">
    <location>
        <position position="1"/>
    </location>
</feature>
<accession>A0A7Z1N8M1</accession>
<dbReference type="EC" id="1.11.1.6" evidence="1"/>
<dbReference type="InterPro" id="IPR018028">
    <property type="entry name" value="Catalase"/>
</dbReference>
<dbReference type="Gene3D" id="2.40.180.10">
    <property type="entry name" value="Catalase core domain"/>
    <property type="match status" value="1"/>
</dbReference>
<keyword evidence="3" id="KW-0349">Heme</keyword>
<dbReference type="Pfam" id="PF00199">
    <property type="entry name" value="Catalase"/>
    <property type="match status" value="1"/>
</dbReference>
<dbReference type="AlphaFoldDB" id="A0A7Z1N8M1"/>
<dbReference type="InterPro" id="IPR010582">
    <property type="entry name" value="Catalase_immune_responsive"/>
</dbReference>
<evidence type="ECO:0000313" key="11">
    <source>
        <dbReference type="EMBL" id="PPJ78439.1"/>
    </source>
</evidence>
<evidence type="ECO:0000259" key="9">
    <source>
        <dbReference type="Pfam" id="PF00199"/>
    </source>
</evidence>
<keyword evidence="7" id="KW-0376">Hydrogen peroxide</keyword>
<dbReference type="GO" id="GO:0042744">
    <property type="term" value="P:hydrogen peroxide catabolic process"/>
    <property type="evidence" value="ECO:0007669"/>
    <property type="project" value="UniProtKB-KW"/>
</dbReference>
<dbReference type="PANTHER" id="PTHR11465">
    <property type="entry name" value="CATALASE"/>
    <property type="match status" value="1"/>
</dbReference>
<dbReference type="GO" id="GO:0005737">
    <property type="term" value="C:cytoplasm"/>
    <property type="evidence" value="ECO:0007669"/>
    <property type="project" value="TreeGrafter"/>
</dbReference>
<evidence type="ECO:0000256" key="2">
    <source>
        <dbReference type="ARBA" id="ARBA00022559"/>
    </source>
</evidence>
<evidence type="ECO:0000256" key="3">
    <source>
        <dbReference type="ARBA" id="ARBA00022617"/>
    </source>
</evidence>
<evidence type="ECO:0000259" key="10">
    <source>
        <dbReference type="Pfam" id="PF06628"/>
    </source>
</evidence>
<feature type="region of interest" description="Disordered" evidence="8">
    <location>
        <begin position="59"/>
        <end position="91"/>
    </location>
</feature>
<keyword evidence="4" id="KW-0479">Metal-binding</keyword>
<feature type="non-terminal residue" evidence="11">
    <location>
        <position position="158"/>
    </location>
</feature>
<dbReference type="Pfam" id="PF06628">
    <property type="entry name" value="Catalase-rel"/>
    <property type="match status" value="1"/>
</dbReference>
<evidence type="ECO:0000313" key="12">
    <source>
        <dbReference type="Proteomes" id="UP000238775"/>
    </source>
</evidence>
<protein>
    <recommendedName>
        <fullName evidence="1">catalase</fullName>
        <ecNumber evidence="1">1.11.1.6</ecNumber>
    </recommendedName>
</protein>
<dbReference type="PROSITE" id="PS00437">
    <property type="entry name" value="CATALASE_1"/>
    <property type="match status" value="1"/>
</dbReference>
<dbReference type="RefSeq" id="WP_154700530.1">
    <property type="nucleotide sequence ID" value="NZ_PGWZ01000140.1"/>
</dbReference>
<dbReference type="EMBL" id="PGWZ01000140">
    <property type="protein sequence ID" value="PPJ78439.1"/>
    <property type="molecule type" value="Genomic_DNA"/>
</dbReference>
<sequence>GLDYSPDKMLQGRLFSYGDAQRYRLGVNHWQIPVNQPKGVGVENLCPFSRDGQMRFLDNNQGGGPHYYPNNQGIYESQPEHKKPPFPTDGDGYEYNYRQDDDNYFEQPGKLFRLQSEDAKERIFTNTANAMDGVSKDVKVRHIRHCYKADPEYGKGVA</sequence>
<keyword evidence="2" id="KW-0575">Peroxidase</keyword>